<comment type="caution">
    <text evidence="1">The sequence shown here is derived from an EMBL/GenBank/DDBJ whole genome shotgun (WGS) entry which is preliminary data.</text>
</comment>
<keyword evidence="2" id="KW-1185">Reference proteome</keyword>
<dbReference type="Proteomes" id="UP000037035">
    <property type="component" value="Unassembled WGS sequence"/>
</dbReference>
<reference evidence="1 2" key="1">
    <citation type="submission" date="2015-08" db="EMBL/GenBank/DDBJ databases">
        <title>Next Generation Sequencing and Analysis of the Genome of Puccinia sorghi L Schw, the Causal Agent of Maize Common Rust.</title>
        <authorList>
            <person name="Rochi L."/>
            <person name="Burguener G."/>
            <person name="Darino M."/>
            <person name="Turjanski A."/>
            <person name="Kreff E."/>
            <person name="Dieguez M.J."/>
            <person name="Sacco F."/>
        </authorList>
    </citation>
    <scope>NUCLEOTIDE SEQUENCE [LARGE SCALE GENOMIC DNA]</scope>
    <source>
        <strain evidence="1 2">RO10H11247</strain>
    </source>
</reference>
<organism evidence="1 2">
    <name type="scientific">Puccinia sorghi</name>
    <dbReference type="NCBI Taxonomy" id="27349"/>
    <lineage>
        <taxon>Eukaryota</taxon>
        <taxon>Fungi</taxon>
        <taxon>Dikarya</taxon>
        <taxon>Basidiomycota</taxon>
        <taxon>Pucciniomycotina</taxon>
        <taxon>Pucciniomycetes</taxon>
        <taxon>Pucciniales</taxon>
        <taxon>Pucciniaceae</taxon>
        <taxon>Puccinia</taxon>
    </lineage>
</organism>
<name>A0A0L6V520_9BASI</name>
<dbReference type="VEuPathDB" id="FungiDB:VP01_2561g2"/>
<accession>A0A0L6V520</accession>
<proteinExistence type="predicted"/>
<evidence type="ECO:0000313" key="1">
    <source>
        <dbReference type="EMBL" id="KNZ55856.1"/>
    </source>
</evidence>
<protein>
    <submittedName>
        <fullName evidence="1">Uncharacterized protein</fullName>
    </submittedName>
</protein>
<dbReference type="SUPFAM" id="SSF48695">
    <property type="entry name" value="Multiheme cytochromes"/>
    <property type="match status" value="1"/>
</dbReference>
<dbReference type="AlphaFoldDB" id="A0A0L6V520"/>
<gene>
    <name evidence="1" type="ORF">VP01_2561g2</name>
</gene>
<evidence type="ECO:0000313" key="2">
    <source>
        <dbReference type="Proteomes" id="UP000037035"/>
    </source>
</evidence>
<dbReference type="EMBL" id="LAVV01007459">
    <property type="protein sequence ID" value="KNZ55856.1"/>
    <property type="molecule type" value="Genomic_DNA"/>
</dbReference>
<sequence>MLDTTTIQYTSNLTYGNTSVMALAWQVPKMVPWETNKWNILFSNPNQDIILQSKPYITYLYTPFLLSSKFYIDPSSLYPYILILSIISCACNYPVEIPLQCAFCHCNTNGTPHWCPSCWFRSVWRPVKGVVHGERNRGSSWVRGTDGGGGESAAPRKGRIEGFLCELGGGKLMSDYFFFFFFYKENKRKEEKDYHKTFGLDKEIINWRKKQQKGREYKRLKPKSEGLFIYTSHSESLYSLFFIQASSSSCFTCLSVSLVSSKNCRSCSYKAHGSLQKVCFLCVVQQLSFLCSQGLWLPLKMGSIWVNPDFGLPCLLDKLPKLLRREPLGGLI</sequence>
<dbReference type="InterPro" id="IPR036280">
    <property type="entry name" value="Multihaem_cyt_sf"/>
</dbReference>